<evidence type="ECO:0000256" key="1">
    <source>
        <dbReference type="SAM" id="MobiDB-lite"/>
    </source>
</evidence>
<sequence>MHLIEGLEDLFTYYIKNLYAAEKQIAAAMPAIVEKAQHQSLKNALQHHLTISKKHCSRLQKIIALLNENTSDTAGENEQETNIHESAVSSGIAGLINEANDLLHQDINKTVNDAAIIGCVQKIEHYEICTYGTALAYAMQLHLHKTAELLRETLDEEYDVDDLLTALATAALNKEGIPEGWDVDSIKSSENEEAGSTGVPENAHTGAIITERTILSPGGRAGLSHRRYPSGESRGH</sequence>
<proteinExistence type="predicted"/>
<evidence type="ECO:0000313" key="2">
    <source>
        <dbReference type="EMBL" id="TKK71703.1"/>
    </source>
</evidence>
<keyword evidence="3" id="KW-1185">Reference proteome</keyword>
<dbReference type="OrthoDB" id="668490at2"/>
<dbReference type="EMBL" id="SZQL01000001">
    <property type="protein sequence ID" value="TKK71703.1"/>
    <property type="molecule type" value="Genomic_DNA"/>
</dbReference>
<name>A0A4V5UWK8_9BACT</name>
<dbReference type="RefSeq" id="WP_137259943.1">
    <property type="nucleotide sequence ID" value="NZ_SZQL01000001.1"/>
</dbReference>
<dbReference type="PANTHER" id="PTHR30565:SF9">
    <property type="entry name" value="PROTEIN YCIF"/>
    <property type="match status" value="1"/>
</dbReference>
<dbReference type="InterPro" id="IPR010287">
    <property type="entry name" value="DUF892_YciF-like"/>
</dbReference>
<dbReference type="Gene3D" id="1.20.1260.10">
    <property type="match status" value="1"/>
</dbReference>
<protein>
    <submittedName>
        <fullName evidence="2">DUF892 family protein</fullName>
    </submittedName>
</protein>
<dbReference type="InterPro" id="IPR012347">
    <property type="entry name" value="Ferritin-like"/>
</dbReference>
<dbReference type="Pfam" id="PF05974">
    <property type="entry name" value="DUF892"/>
    <property type="match status" value="1"/>
</dbReference>
<evidence type="ECO:0000313" key="3">
    <source>
        <dbReference type="Proteomes" id="UP000305848"/>
    </source>
</evidence>
<reference evidence="2 3" key="1">
    <citation type="submission" date="2019-05" db="EMBL/GenBank/DDBJ databases">
        <title>Panacibacter sp. strain 17mud1-8 Genome sequencing and assembly.</title>
        <authorList>
            <person name="Chhetri G."/>
        </authorList>
    </citation>
    <scope>NUCLEOTIDE SEQUENCE [LARGE SCALE GENOMIC DNA]</scope>
    <source>
        <strain evidence="2 3">17mud1-8</strain>
    </source>
</reference>
<dbReference type="PANTHER" id="PTHR30565">
    <property type="entry name" value="PROTEIN YCIF"/>
    <property type="match status" value="1"/>
</dbReference>
<accession>A0A4V5UWK8</accession>
<organism evidence="2 3">
    <name type="scientific">Ilyomonas limi</name>
    <dbReference type="NCBI Taxonomy" id="2575867"/>
    <lineage>
        <taxon>Bacteria</taxon>
        <taxon>Pseudomonadati</taxon>
        <taxon>Bacteroidota</taxon>
        <taxon>Chitinophagia</taxon>
        <taxon>Chitinophagales</taxon>
        <taxon>Chitinophagaceae</taxon>
        <taxon>Ilyomonas</taxon>
    </lineage>
</organism>
<comment type="caution">
    <text evidence="2">The sequence shown here is derived from an EMBL/GenBank/DDBJ whole genome shotgun (WGS) entry which is preliminary data.</text>
</comment>
<dbReference type="Proteomes" id="UP000305848">
    <property type="component" value="Unassembled WGS sequence"/>
</dbReference>
<gene>
    <name evidence="2" type="ORF">FC093_01390</name>
</gene>
<feature type="region of interest" description="Disordered" evidence="1">
    <location>
        <begin position="189"/>
        <end position="236"/>
    </location>
</feature>
<dbReference type="InterPro" id="IPR009078">
    <property type="entry name" value="Ferritin-like_SF"/>
</dbReference>
<dbReference type="AlphaFoldDB" id="A0A4V5UWK8"/>
<dbReference type="SUPFAM" id="SSF47240">
    <property type="entry name" value="Ferritin-like"/>
    <property type="match status" value="1"/>
</dbReference>
<dbReference type="InterPro" id="IPR047114">
    <property type="entry name" value="YciF"/>
</dbReference>